<keyword evidence="2" id="KW-0418">Kinase</keyword>
<gene>
    <name evidence="2" type="ORF">CTI12_AA252540</name>
</gene>
<dbReference type="SUPFAM" id="SSF56112">
    <property type="entry name" value="Protein kinase-like (PK-like)"/>
    <property type="match status" value="2"/>
</dbReference>
<dbReference type="Proteomes" id="UP000245207">
    <property type="component" value="Unassembled WGS sequence"/>
</dbReference>
<feature type="domain" description="Protein kinase" evidence="1">
    <location>
        <begin position="18"/>
        <end position="254"/>
    </location>
</feature>
<dbReference type="InterPro" id="IPR008271">
    <property type="entry name" value="Ser/Thr_kinase_AS"/>
</dbReference>
<dbReference type="PROSITE" id="PS50011">
    <property type="entry name" value="PROTEIN_KINASE_DOM"/>
    <property type="match status" value="1"/>
</dbReference>
<evidence type="ECO:0000313" key="2">
    <source>
        <dbReference type="EMBL" id="PWA74460.1"/>
    </source>
</evidence>
<dbReference type="PROSITE" id="PS00108">
    <property type="entry name" value="PROTEIN_KINASE_ST"/>
    <property type="match status" value="1"/>
</dbReference>
<dbReference type="PANTHER" id="PTHR27006">
    <property type="entry name" value="PROMASTIGOTE SURFACE ANTIGEN PROTEIN PSA"/>
    <property type="match status" value="1"/>
</dbReference>
<dbReference type="Gene3D" id="3.30.200.20">
    <property type="entry name" value="Phosphorylase Kinase, domain 1"/>
    <property type="match status" value="1"/>
</dbReference>
<comment type="caution">
    <text evidence="2">The sequence shown here is derived from an EMBL/GenBank/DDBJ whole genome shotgun (WGS) entry which is preliminary data.</text>
</comment>
<dbReference type="InterPro" id="IPR000719">
    <property type="entry name" value="Prot_kinase_dom"/>
</dbReference>
<evidence type="ECO:0000259" key="1">
    <source>
        <dbReference type="PROSITE" id="PS50011"/>
    </source>
</evidence>
<dbReference type="InterPro" id="IPR011009">
    <property type="entry name" value="Kinase-like_dom_sf"/>
</dbReference>
<keyword evidence="2" id="KW-0675">Receptor</keyword>
<dbReference type="OrthoDB" id="1923451at2759"/>
<dbReference type="EMBL" id="PKPP01002565">
    <property type="protein sequence ID" value="PWA74460.1"/>
    <property type="molecule type" value="Genomic_DNA"/>
</dbReference>
<evidence type="ECO:0000313" key="3">
    <source>
        <dbReference type="Proteomes" id="UP000245207"/>
    </source>
</evidence>
<protein>
    <submittedName>
        <fullName evidence="2">Leucine-rich repeat receptor-like serine/threonine/tyrosine-protein kinase SOBIR1</fullName>
    </submittedName>
</protein>
<proteinExistence type="predicted"/>
<accession>A0A2U1NLX5</accession>
<dbReference type="Gene3D" id="1.10.510.10">
    <property type="entry name" value="Transferase(Phosphotransferase) domain 1"/>
    <property type="match status" value="2"/>
</dbReference>
<organism evidence="2 3">
    <name type="scientific">Artemisia annua</name>
    <name type="common">Sweet wormwood</name>
    <dbReference type="NCBI Taxonomy" id="35608"/>
    <lineage>
        <taxon>Eukaryota</taxon>
        <taxon>Viridiplantae</taxon>
        <taxon>Streptophyta</taxon>
        <taxon>Embryophyta</taxon>
        <taxon>Tracheophyta</taxon>
        <taxon>Spermatophyta</taxon>
        <taxon>Magnoliopsida</taxon>
        <taxon>eudicotyledons</taxon>
        <taxon>Gunneridae</taxon>
        <taxon>Pentapetalae</taxon>
        <taxon>asterids</taxon>
        <taxon>campanulids</taxon>
        <taxon>Asterales</taxon>
        <taxon>Asteraceae</taxon>
        <taxon>Asteroideae</taxon>
        <taxon>Anthemideae</taxon>
        <taxon>Artemisiinae</taxon>
        <taxon>Artemisia</taxon>
    </lineage>
</organism>
<dbReference type="STRING" id="35608.A0A2U1NLX5"/>
<dbReference type="PANTHER" id="PTHR27006:SF631">
    <property type="entry name" value="PROTEIN KINASE DOMAIN-CONTAINING PROTEIN"/>
    <property type="match status" value="1"/>
</dbReference>
<keyword evidence="3" id="KW-1185">Reference proteome</keyword>
<sequence>MTKDSPPNIGRRKQQRIWFLKKNLVMKGFIEIKRKELEYLHHGVNPNVIHRDLKPDNILLDQDMEVGIADFRLAMSIQDSETLLRMPNNNGTLVYIEPECVYLIYEFMNNGSLKKMLKEVREGRFVLDKPLKYKIAMGVVNGFEYLHHDVTLNVIHRDLNPVNILLDQDMEAGIVDFRLVMPIQDSETSMGNCCTLQTHNAEEQIALEGVKQFTLAEWRQATHDFNESIGRGGFGIVYSGWVDEDSLTPLAIES</sequence>
<dbReference type="Pfam" id="PF00069">
    <property type="entry name" value="Pkinase"/>
    <property type="match status" value="1"/>
</dbReference>
<keyword evidence="2" id="KW-0808">Transferase</keyword>
<name>A0A2U1NLX5_ARTAN</name>
<dbReference type="GO" id="GO:0004672">
    <property type="term" value="F:protein kinase activity"/>
    <property type="evidence" value="ECO:0007669"/>
    <property type="project" value="InterPro"/>
</dbReference>
<dbReference type="AlphaFoldDB" id="A0A2U1NLX5"/>
<dbReference type="GO" id="GO:0005524">
    <property type="term" value="F:ATP binding"/>
    <property type="evidence" value="ECO:0007669"/>
    <property type="project" value="InterPro"/>
</dbReference>
<reference evidence="2 3" key="1">
    <citation type="journal article" date="2018" name="Mol. Plant">
        <title>The genome of Artemisia annua provides insight into the evolution of Asteraceae family and artemisinin biosynthesis.</title>
        <authorList>
            <person name="Shen Q."/>
            <person name="Zhang L."/>
            <person name="Liao Z."/>
            <person name="Wang S."/>
            <person name="Yan T."/>
            <person name="Shi P."/>
            <person name="Liu M."/>
            <person name="Fu X."/>
            <person name="Pan Q."/>
            <person name="Wang Y."/>
            <person name="Lv Z."/>
            <person name="Lu X."/>
            <person name="Zhang F."/>
            <person name="Jiang W."/>
            <person name="Ma Y."/>
            <person name="Chen M."/>
            <person name="Hao X."/>
            <person name="Li L."/>
            <person name="Tang Y."/>
            <person name="Lv G."/>
            <person name="Zhou Y."/>
            <person name="Sun X."/>
            <person name="Brodelius P.E."/>
            <person name="Rose J.K.C."/>
            <person name="Tang K."/>
        </authorList>
    </citation>
    <scope>NUCLEOTIDE SEQUENCE [LARGE SCALE GENOMIC DNA]</scope>
    <source>
        <strain evidence="3">cv. Huhao1</strain>
        <tissue evidence="2">Leaf</tissue>
    </source>
</reference>